<evidence type="ECO:0000259" key="14">
    <source>
        <dbReference type="PROSITE" id="PS51416"/>
    </source>
</evidence>
<dbReference type="SUPFAM" id="SSF56112">
    <property type="entry name" value="Protein kinase-like (PK-like)"/>
    <property type="match status" value="1"/>
</dbReference>
<dbReference type="GO" id="GO:0051082">
    <property type="term" value="F:unfolded protein binding"/>
    <property type="evidence" value="ECO:0007669"/>
    <property type="project" value="TreeGrafter"/>
</dbReference>
<dbReference type="InterPro" id="IPR045133">
    <property type="entry name" value="IRE1/2-like"/>
</dbReference>
<dbReference type="GO" id="GO:0004674">
    <property type="term" value="F:protein serine/threonine kinase activity"/>
    <property type="evidence" value="ECO:0007669"/>
    <property type="project" value="InterPro"/>
</dbReference>
<dbReference type="FunFam" id="2.30.30.40:FF:000044">
    <property type="entry name" value="E3 ubiquitin-protein ligase MIB2, putative"/>
    <property type="match status" value="1"/>
</dbReference>
<keyword evidence="2" id="KW-0808">Transferase</keyword>
<name>A0AAD9KMN5_RIDPI</name>
<protein>
    <submittedName>
        <fullName evidence="15">Uncharacterized protein</fullName>
    </submittedName>
</protein>
<dbReference type="InterPro" id="IPR038357">
    <property type="entry name" value="KEN_sf"/>
</dbReference>
<evidence type="ECO:0000256" key="5">
    <source>
        <dbReference type="ARBA" id="ARBA00022737"/>
    </source>
</evidence>
<dbReference type="InterPro" id="IPR008271">
    <property type="entry name" value="Ser/Thr_kinase_AS"/>
</dbReference>
<evidence type="ECO:0000256" key="4">
    <source>
        <dbReference type="ARBA" id="ARBA00022729"/>
    </source>
</evidence>
<dbReference type="InterPro" id="IPR011009">
    <property type="entry name" value="Kinase-like_dom_sf"/>
</dbReference>
<keyword evidence="10 11" id="KW-0067">ATP-binding</keyword>
<dbReference type="GO" id="GO:0016567">
    <property type="term" value="P:protein ubiquitination"/>
    <property type="evidence" value="ECO:0007669"/>
    <property type="project" value="InterPro"/>
</dbReference>
<organism evidence="15 16">
    <name type="scientific">Ridgeia piscesae</name>
    <name type="common">Tubeworm</name>
    <dbReference type="NCBI Taxonomy" id="27915"/>
    <lineage>
        <taxon>Eukaryota</taxon>
        <taxon>Metazoa</taxon>
        <taxon>Spiralia</taxon>
        <taxon>Lophotrochozoa</taxon>
        <taxon>Annelida</taxon>
        <taxon>Polychaeta</taxon>
        <taxon>Sedentaria</taxon>
        <taxon>Canalipalpata</taxon>
        <taxon>Sabellida</taxon>
        <taxon>Siboglinidae</taxon>
        <taxon>Ridgeia</taxon>
    </lineage>
</organism>
<evidence type="ECO:0000313" key="15">
    <source>
        <dbReference type="EMBL" id="KAK2173972.1"/>
    </source>
</evidence>
<dbReference type="SUPFAM" id="SSF159034">
    <property type="entry name" value="Mib/herc2 domain-like"/>
    <property type="match status" value="2"/>
</dbReference>
<keyword evidence="5" id="KW-0677">Repeat</keyword>
<evidence type="ECO:0000256" key="10">
    <source>
        <dbReference type="ARBA" id="ARBA00022840"/>
    </source>
</evidence>
<sequence length="759" mass="84004">MEVGLRVVRGPDWKWQDQDGGEGHVGTVIAIGTGENNIPIQTAVVQWDSGFLANYRVGFQGACDLRVFDSRPVGGEGLQGTVLRLEDCACACDCESRDSVVKVRWASGSTNVYRLGHLGKVDLKCVQEASGGNYYPEHLPILGLGAVSRDSGHAVYTPGDHVKVCVDIDTVKKMQEDHGGWTLAMEQYIDQVGRVLRVTENGDVCVQYPGCSDSWTFNAQALAKVEGEVAPSTTSRLEREEDATAVKTPTFPNPRRPTGGSPATALTVVERLAAVELPVTSYLDGVQTADSGADSSSLATTTGSNESEVTGITSAGVSQVPSHNSGTTAVMLESDVKWIPKSKRYKTHLTKLRKLKKTDLVSLSQLHVSSDPDYKIGTGNFGVVFLGFIQTDWREVAIKRIQNIHRDSTANELDILIKLQDHQNIVSYRMIDKDKDFTYIATELCDHRLDEWLKEVDLPGVHPPGHWGPTSSGLIKDLLGGLAYLHSRNPKILHRDVKPANMFVVQTTEWHLKLADFGISRTLEEDESTAHTGPAGTRYWKAREVLMCEDMETVRYKASTDIQPAGMVAFYIITKDKHPYAPNGRNFEIESNLANDKPDLSAVTDLVACNMLTSMLVADPDERPTAAQLLHHVAEHANCDVRKFLEAAKHDISPQGDWTAVAKKLDKLNNRFQKNFKQADFTKSICKLLRTLRNIQDHFDEQSGDAKGDLGNTCYPYRFFDRQLPLLFIRTYDIISDTAGKPDDWTVKHQLKGYFSDLA</sequence>
<keyword evidence="8" id="KW-0833">Ubl conjugation pathway</keyword>
<dbReference type="AlphaFoldDB" id="A0AAD9KMN5"/>
<accession>A0AAD9KMN5</accession>
<dbReference type="InterPro" id="IPR040847">
    <property type="entry name" value="SH3_15"/>
</dbReference>
<dbReference type="SMART" id="SM00220">
    <property type="entry name" value="S_TKc"/>
    <property type="match status" value="1"/>
</dbReference>
<dbReference type="Pfam" id="PF06479">
    <property type="entry name" value="Ribonuc_2-5A"/>
    <property type="match status" value="1"/>
</dbReference>
<keyword evidence="6 11" id="KW-0547">Nucleotide-binding</keyword>
<evidence type="ECO:0000256" key="6">
    <source>
        <dbReference type="ARBA" id="ARBA00022741"/>
    </source>
</evidence>
<evidence type="ECO:0000256" key="11">
    <source>
        <dbReference type="PROSITE-ProRule" id="PRU10141"/>
    </source>
</evidence>
<dbReference type="PROSITE" id="PS00108">
    <property type="entry name" value="PROTEIN_KINASE_ST"/>
    <property type="match status" value="1"/>
</dbReference>
<keyword evidence="3" id="KW-0479">Metal-binding</keyword>
<dbReference type="PROSITE" id="PS00107">
    <property type="entry name" value="PROTEIN_KINASE_ATP"/>
    <property type="match status" value="1"/>
</dbReference>
<dbReference type="GO" id="GO:0006397">
    <property type="term" value="P:mRNA processing"/>
    <property type="evidence" value="ECO:0007669"/>
    <property type="project" value="InterPro"/>
</dbReference>
<dbReference type="GO" id="GO:1990604">
    <property type="term" value="C:IRE1-TRAF2-ASK1 complex"/>
    <property type="evidence" value="ECO:0007669"/>
    <property type="project" value="TreeGrafter"/>
</dbReference>
<keyword evidence="9" id="KW-0862">Zinc</keyword>
<dbReference type="GO" id="GO:0004521">
    <property type="term" value="F:RNA endonuclease activity"/>
    <property type="evidence" value="ECO:0007669"/>
    <property type="project" value="InterPro"/>
</dbReference>
<dbReference type="GO" id="GO:0036498">
    <property type="term" value="P:IRE1-mediated unfolded protein response"/>
    <property type="evidence" value="ECO:0007669"/>
    <property type="project" value="TreeGrafter"/>
</dbReference>
<evidence type="ECO:0000256" key="8">
    <source>
        <dbReference type="ARBA" id="ARBA00022786"/>
    </source>
</evidence>
<evidence type="ECO:0000256" key="7">
    <source>
        <dbReference type="ARBA" id="ARBA00022771"/>
    </source>
</evidence>
<dbReference type="Pfam" id="PF00069">
    <property type="entry name" value="Pkinase"/>
    <property type="match status" value="1"/>
</dbReference>
<dbReference type="Gene3D" id="1.10.510.10">
    <property type="entry name" value="Transferase(Phosphotransferase) domain 1"/>
    <property type="match status" value="1"/>
</dbReference>
<dbReference type="PANTHER" id="PTHR13954">
    <property type="entry name" value="IRE1-RELATED"/>
    <property type="match status" value="1"/>
</dbReference>
<feature type="region of interest" description="Disordered" evidence="12">
    <location>
        <begin position="231"/>
        <end position="262"/>
    </location>
</feature>
<dbReference type="GO" id="GO:0008270">
    <property type="term" value="F:zinc ion binding"/>
    <property type="evidence" value="ECO:0007669"/>
    <property type="project" value="UniProtKB-KW"/>
</dbReference>
<dbReference type="GO" id="GO:0070059">
    <property type="term" value="P:intrinsic apoptotic signaling pathway in response to endoplasmic reticulum stress"/>
    <property type="evidence" value="ECO:0007669"/>
    <property type="project" value="TreeGrafter"/>
</dbReference>
<dbReference type="PROSITE" id="PS50011">
    <property type="entry name" value="PROTEIN_KINASE_DOM"/>
    <property type="match status" value="1"/>
</dbReference>
<dbReference type="Gene3D" id="3.30.200.20">
    <property type="entry name" value="Phosphorylase Kinase, domain 1"/>
    <property type="match status" value="1"/>
</dbReference>
<dbReference type="Proteomes" id="UP001209878">
    <property type="component" value="Unassembled WGS sequence"/>
</dbReference>
<dbReference type="Gene3D" id="1.20.1440.180">
    <property type="entry name" value="KEN domain"/>
    <property type="match status" value="1"/>
</dbReference>
<comment type="caution">
    <text evidence="15">The sequence shown here is derived from an EMBL/GenBank/DDBJ whole genome shotgun (WGS) entry which is preliminary data.</text>
</comment>
<reference evidence="15" key="1">
    <citation type="journal article" date="2023" name="Mol. Biol. Evol.">
        <title>Third-Generation Sequencing Reveals the Adaptive Role of the Epigenome in Three Deep-Sea Polychaetes.</title>
        <authorList>
            <person name="Perez M."/>
            <person name="Aroh O."/>
            <person name="Sun Y."/>
            <person name="Lan Y."/>
            <person name="Juniper S.K."/>
            <person name="Young C.R."/>
            <person name="Angers B."/>
            <person name="Qian P.Y."/>
        </authorList>
    </citation>
    <scope>NUCLEOTIDE SEQUENCE</scope>
    <source>
        <strain evidence="15">R07B-5</strain>
    </source>
</reference>
<dbReference type="Pfam" id="PF06701">
    <property type="entry name" value="MIB_HERC2"/>
    <property type="match status" value="2"/>
</dbReference>
<evidence type="ECO:0000256" key="2">
    <source>
        <dbReference type="ARBA" id="ARBA00022679"/>
    </source>
</evidence>
<keyword evidence="16" id="KW-1185">Reference proteome</keyword>
<dbReference type="InterPro" id="IPR010606">
    <property type="entry name" value="Mib_Herc2"/>
</dbReference>
<evidence type="ECO:0000256" key="12">
    <source>
        <dbReference type="SAM" id="MobiDB-lite"/>
    </source>
</evidence>
<dbReference type="InterPro" id="IPR017441">
    <property type="entry name" value="Protein_kinase_ATP_BS"/>
</dbReference>
<dbReference type="GO" id="GO:0005524">
    <property type="term" value="F:ATP binding"/>
    <property type="evidence" value="ECO:0007669"/>
    <property type="project" value="UniProtKB-UniRule"/>
</dbReference>
<comment type="pathway">
    <text evidence="1">Protein modification; protein ubiquitination.</text>
</comment>
<keyword evidence="4" id="KW-0732">Signal</keyword>
<feature type="domain" description="MIB/HERC2" evidence="14">
    <location>
        <begin position="1"/>
        <end position="71"/>
    </location>
</feature>
<dbReference type="Gene3D" id="2.30.30.40">
    <property type="entry name" value="SH3 Domains"/>
    <property type="match status" value="2"/>
</dbReference>
<dbReference type="EMBL" id="JAODUO010000838">
    <property type="protein sequence ID" value="KAK2173972.1"/>
    <property type="molecule type" value="Genomic_DNA"/>
</dbReference>
<feature type="binding site" evidence="11">
    <location>
        <position position="399"/>
    </location>
    <ligand>
        <name>ATP</name>
        <dbReference type="ChEBI" id="CHEBI:30616"/>
    </ligand>
</feature>
<dbReference type="PANTHER" id="PTHR13954:SF6">
    <property type="entry name" value="NON-SPECIFIC SERINE_THREONINE PROTEIN KINASE"/>
    <property type="match status" value="1"/>
</dbReference>
<evidence type="ECO:0000313" key="16">
    <source>
        <dbReference type="Proteomes" id="UP001209878"/>
    </source>
</evidence>
<feature type="domain" description="Protein kinase" evidence="13">
    <location>
        <begin position="370"/>
        <end position="635"/>
    </location>
</feature>
<dbReference type="Pfam" id="PF18346">
    <property type="entry name" value="SH3_15"/>
    <property type="match status" value="1"/>
</dbReference>
<gene>
    <name evidence="15" type="ORF">NP493_838g01027</name>
</gene>
<evidence type="ECO:0000259" key="13">
    <source>
        <dbReference type="PROSITE" id="PS50011"/>
    </source>
</evidence>
<evidence type="ECO:0000256" key="9">
    <source>
        <dbReference type="ARBA" id="ARBA00022833"/>
    </source>
</evidence>
<dbReference type="InterPro" id="IPR000719">
    <property type="entry name" value="Prot_kinase_dom"/>
</dbReference>
<dbReference type="PROSITE" id="PS51416">
    <property type="entry name" value="MIB_HERC2"/>
    <property type="match status" value="1"/>
</dbReference>
<evidence type="ECO:0000256" key="3">
    <source>
        <dbReference type="ARBA" id="ARBA00022723"/>
    </source>
</evidence>
<dbReference type="InterPro" id="IPR037252">
    <property type="entry name" value="Mib_Herc2_sf"/>
</dbReference>
<feature type="region of interest" description="Disordered" evidence="12">
    <location>
        <begin position="290"/>
        <end position="309"/>
    </location>
</feature>
<keyword evidence="7" id="KW-0863">Zinc-finger</keyword>
<dbReference type="InterPro" id="IPR010513">
    <property type="entry name" value="KEN_dom"/>
</dbReference>
<dbReference type="GO" id="GO:0004842">
    <property type="term" value="F:ubiquitin-protein transferase activity"/>
    <property type="evidence" value="ECO:0007669"/>
    <property type="project" value="InterPro"/>
</dbReference>
<proteinExistence type="predicted"/>
<evidence type="ECO:0000256" key="1">
    <source>
        <dbReference type="ARBA" id="ARBA00004906"/>
    </source>
</evidence>